<comment type="caution">
    <text evidence="2">The sequence shown here is derived from an EMBL/GenBank/DDBJ whole genome shotgun (WGS) entry which is preliminary data.</text>
</comment>
<protein>
    <submittedName>
        <fullName evidence="2">Uncharacterized protein</fullName>
    </submittedName>
</protein>
<dbReference type="EMBL" id="DTGR01000133">
    <property type="protein sequence ID" value="HHS29662.1"/>
    <property type="molecule type" value="Genomic_DNA"/>
</dbReference>
<feature type="signal peptide" evidence="1">
    <location>
        <begin position="1"/>
        <end position="22"/>
    </location>
</feature>
<dbReference type="AlphaFoldDB" id="A0A7V6A3M5"/>
<gene>
    <name evidence="2" type="ORF">ENV52_08180</name>
</gene>
<keyword evidence="1" id="KW-0732">Signal</keyword>
<organism evidence="2">
    <name type="scientific">Desulfobacca acetoxidans</name>
    <dbReference type="NCBI Taxonomy" id="60893"/>
    <lineage>
        <taxon>Bacteria</taxon>
        <taxon>Pseudomonadati</taxon>
        <taxon>Thermodesulfobacteriota</taxon>
        <taxon>Desulfobaccia</taxon>
        <taxon>Desulfobaccales</taxon>
        <taxon>Desulfobaccaceae</taxon>
        <taxon>Desulfobacca</taxon>
    </lineage>
</organism>
<name>A0A7V6A3M5_9BACT</name>
<proteinExistence type="predicted"/>
<reference evidence="2" key="1">
    <citation type="journal article" date="2020" name="mSystems">
        <title>Genome- and Community-Level Interaction Insights into Carbon Utilization and Element Cycling Functions of Hydrothermarchaeota in Hydrothermal Sediment.</title>
        <authorList>
            <person name="Zhou Z."/>
            <person name="Liu Y."/>
            <person name="Xu W."/>
            <person name="Pan J."/>
            <person name="Luo Z.H."/>
            <person name="Li M."/>
        </authorList>
    </citation>
    <scope>NUCLEOTIDE SEQUENCE [LARGE SCALE GENOMIC DNA]</scope>
    <source>
        <strain evidence="2">SpSt-767</strain>
    </source>
</reference>
<sequence>MKKVIFLALLGGLFLLSGCATTAEPFWQAGPVSSKPWWKGKPWSEMTPVEQQEHDPEFWFFWATEHGLGD</sequence>
<feature type="chain" id="PRO_5030995151" evidence="1">
    <location>
        <begin position="23"/>
        <end position="70"/>
    </location>
</feature>
<dbReference type="PROSITE" id="PS51257">
    <property type="entry name" value="PROKAR_LIPOPROTEIN"/>
    <property type="match status" value="1"/>
</dbReference>
<evidence type="ECO:0000313" key="2">
    <source>
        <dbReference type="EMBL" id="HHS29662.1"/>
    </source>
</evidence>
<accession>A0A7V6A3M5</accession>
<evidence type="ECO:0000256" key="1">
    <source>
        <dbReference type="SAM" id="SignalP"/>
    </source>
</evidence>